<dbReference type="Pfam" id="PF08240">
    <property type="entry name" value="ADH_N"/>
    <property type="match status" value="1"/>
</dbReference>
<comment type="similarity">
    <text evidence="1">Belongs to the zinc-containing alcohol dehydrogenase family.</text>
</comment>
<comment type="caution">
    <text evidence="4">The sequence shown here is derived from an EMBL/GenBank/DDBJ whole genome shotgun (WGS) entry which is preliminary data.</text>
</comment>
<name>A0A421CZK9_9EURO</name>
<dbReference type="OrthoDB" id="3509362at2759"/>
<dbReference type="SUPFAM" id="SSF50129">
    <property type="entry name" value="GroES-like"/>
    <property type="match status" value="1"/>
</dbReference>
<dbReference type="InterPro" id="IPR013154">
    <property type="entry name" value="ADH-like_N"/>
</dbReference>
<dbReference type="InterPro" id="IPR036291">
    <property type="entry name" value="NAD(P)-bd_dom_sf"/>
</dbReference>
<sequence>MPIMPDKQNVAAWLPRVGAKLEIGPAPMPEPGHDELLIQTEAVAIQPAEYKIQAGVLPFPLTYPTIIGLCFSGTVVQTGPGVTRFHVGDRVVTNSAGTLRNDARFGALQRFALTTQQLTAKIGEASFEKAAALASNLYGAMSALVLHLHLDKPSTRPNPSNKAKKVLIWGASSSFGANAVQIAASAGYSVVGVASASNAGLVKSLGATEFVDRKQAATAEDLIEIGPFHAVLAAADSAKDQEVIGTVLAAQGGGTFLSTMGVREGVKLPDGVRGFFAQFLDDYLDPKNADFTSWVWWEYLEEVVEKDQIQALPTRIMGGLSKTQEAWDLLRQGKTSAERLIIHPNAD</sequence>
<keyword evidence="2" id="KW-0560">Oxidoreductase</keyword>
<evidence type="ECO:0000259" key="3">
    <source>
        <dbReference type="SMART" id="SM00829"/>
    </source>
</evidence>
<gene>
    <name evidence="4" type="ORF">CFD26_102276</name>
</gene>
<organism evidence="4 5">
    <name type="scientific">Aspergillus turcosus</name>
    <dbReference type="NCBI Taxonomy" id="1245748"/>
    <lineage>
        <taxon>Eukaryota</taxon>
        <taxon>Fungi</taxon>
        <taxon>Dikarya</taxon>
        <taxon>Ascomycota</taxon>
        <taxon>Pezizomycotina</taxon>
        <taxon>Eurotiomycetes</taxon>
        <taxon>Eurotiomycetidae</taxon>
        <taxon>Eurotiales</taxon>
        <taxon>Aspergillaceae</taxon>
        <taxon>Aspergillus</taxon>
        <taxon>Aspergillus subgen. Fumigati</taxon>
    </lineage>
</organism>
<dbReference type="PANTHER" id="PTHR45348:SF2">
    <property type="entry name" value="ZINC-TYPE ALCOHOL DEHYDROGENASE-LIKE PROTEIN C2E1P3.01"/>
    <property type="match status" value="1"/>
</dbReference>
<dbReference type="InterPro" id="IPR047122">
    <property type="entry name" value="Trans-enoyl_RdTase-like"/>
</dbReference>
<evidence type="ECO:0000313" key="4">
    <source>
        <dbReference type="EMBL" id="RLL95288.1"/>
    </source>
</evidence>
<proteinExistence type="inferred from homology"/>
<dbReference type="AlphaFoldDB" id="A0A421CZK9"/>
<dbReference type="SMART" id="SM00829">
    <property type="entry name" value="PKS_ER"/>
    <property type="match status" value="1"/>
</dbReference>
<dbReference type="STRING" id="1245748.A0A421CZK9"/>
<keyword evidence="5" id="KW-1185">Reference proteome</keyword>
<dbReference type="GO" id="GO:0016651">
    <property type="term" value="F:oxidoreductase activity, acting on NAD(P)H"/>
    <property type="evidence" value="ECO:0007669"/>
    <property type="project" value="InterPro"/>
</dbReference>
<evidence type="ECO:0000256" key="1">
    <source>
        <dbReference type="ARBA" id="ARBA00008072"/>
    </source>
</evidence>
<evidence type="ECO:0000313" key="5">
    <source>
        <dbReference type="Proteomes" id="UP000215289"/>
    </source>
</evidence>
<dbReference type="Gene3D" id="3.40.50.720">
    <property type="entry name" value="NAD(P)-binding Rossmann-like Domain"/>
    <property type="match status" value="1"/>
</dbReference>
<reference evidence="4 5" key="1">
    <citation type="submission" date="2018-08" db="EMBL/GenBank/DDBJ databases">
        <title>Draft genome sequences of two Aspergillus turcosus clinical strains isolated from bronchoalveolar lavage fluid: one azole-susceptible and the other azole-resistant.</title>
        <authorList>
            <person name="Parent-Michaud M."/>
            <person name="Dufresne P.J."/>
            <person name="Fournier E."/>
            <person name="Martineau C."/>
            <person name="Moreira S."/>
            <person name="Perkins V."/>
            <person name="De Repentigny L."/>
            <person name="Dufresne S.F."/>
        </authorList>
    </citation>
    <scope>NUCLEOTIDE SEQUENCE [LARGE SCALE GENOMIC DNA]</scope>
    <source>
        <strain evidence="4">HMR AF 1038</strain>
    </source>
</reference>
<dbReference type="InterPro" id="IPR020843">
    <property type="entry name" value="ER"/>
</dbReference>
<dbReference type="Gene3D" id="3.90.180.10">
    <property type="entry name" value="Medium-chain alcohol dehydrogenases, catalytic domain"/>
    <property type="match status" value="1"/>
</dbReference>
<dbReference type="InterPro" id="IPR011032">
    <property type="entry name" value="GroES-like_sf"/>
</dbReference>
<protein>
    <recommendedName>
        <fullName evidence="3">Enoyl reductase (ER) domain-containing protein</fullName>
    </recommendedName>
</protein>
<dbReference type="EMBL" id="NIDN02000159">
    <property type="protein sequence ID" value="RLL95288.1"/>
    <property type="molecule type" value="Genomic_DNA"/>
</dbReference>
<feature type="domain" description="Enoyl reductase (ER)" evidence="3">
    <location>
        <begin position="18"/>
        <end position="342"/>
    </location>
</feature>
<dbReference type="CDD" id="cd08249">
    <property type="entry name" value="enoyl_reductase_like"/>
    <property type="match status" value="1"/>
</dbReference>
<dbReference type="Proteomes" id="UP000215289">
    <property type="component" value="Unassembled WGS sequence"/>
</dbReference>
<evidence type="ECO:0000256" key="2">
    <source>
        <dbReference type="ARBA" id="ARBA00023002"/>
    </source>
</evidence>
<dbReference type="SUPFAM" id="SSF51735">
    <property type="entry name" value="NAD(P)-binding Rossmann-fold domains"/>
    <property type="match status" value="1"/>
</dbReference>
<dbReference type="PANTHER" id="PTHR45348">
    <property type="entry name" value="HYPOTHETICAL OXIDOREDUCTASE (EUROFUNG)"/>
    <property type="match status" value="1"/>
</dbReference>
<accession>A0A421CZK9</accession>